<sequence>MNEASTQPSTTEIAEKTATELHKLPVETPSTAPSGSSIPPSGGGGVLAAEGAHGELIDHRLPRPESIKKLSSENLCEIKFIKSKMGFWTVEVSEQPDSPITIRDRNEVQRQFKIWFRRRQRKIMLDNHAKQREAAEKETG</sequence>
<evidence type="ECO:0000256" key="1">
    <source>
        <dbReference type="SAM" id="MobiDB-lite"/>
    </source>
</evidence>
<evidence type="ECO:0000313" key="2">
    <source>
        <dbReference type="EMBL" id="KKL11577.1"/>
    </source>
</evidence>
<dbReference type="EMBL" id="LAZR01041594">
    <property type="protein sequence ID" value="KKL11577.1"/>
    <property type="molecule type" value="Genomic_DNA"/>
</dbReference>
<dbReference type="AlphaFoldDB" id="A0A0F9BCK1"/>
<reference evidence="2" key="1">
    <citation type="journal article" date="2015" name="Nature">
        <title>Complex archaea that bridge the gap between prokaryotes and eukaryotes.</title>
        <authorList>
            <person name="Spang A."/>
            <person name="Saw J.H."/>
            <person name="Jorgensen S.L."/>
            <person name="Zaremba-Niedzwiedzka K."/>
            <person name="Martijn J."/>
            <person name="Lind A.E."/>
            <person name="van Eijk R."/>
            <person name="Schleper C."/>
            <person name="Guy L."/>
            <person name="Ettema T.J."/>
        </authorList>
    </citation>
    <scope>NUCLEOTIDE SEQUENCE</scope>
</reference>
<feature type="compositionally biased region" description="Low complexity" evidence="1">
    <location>
        <begin position="29"/>
        <end position="40"/>
    </location>
</feature>
<protein>
    <submittedName>
        <fullName evidence="2">Uncharacterized protein</fullName>
    </submittedName>
</protein>
<name>A0A0F9BCK1_9ZZZZ</name>
<feature type="compositionally biased region" description="Basic and acidic residues" evidence="1">
    <location>
        <begin position="52"/>
        <end position="61"/>
    </location>
</feature>
<accession>A0A0F9BCK1</accession>
<gene>
    <name evidence="2" type="ORF">LCGC14_2544420</name>
</gene>
<proteinExistence type="predicted"/>
<feature type="compositionally biased region" description="Polar residues" evidence="1">
    <location>
        <begin position="1"/>
        <end position="12"/>
    </location>
</feature>
<feature type="compositionally biased region" description="Basic and acidic residues" evidence="1">
    <location>
        <begin position="13"/>
        <end position="25"/>
    </location>
</feature>
<organism evidence="2">
    <name type="scientific">marine sediment metagenome</name>
    <dbReference type="NCBI Taxonomy" id="412755"/>
    <lineage>
        <taxon>unclassified sequences</taxon>
        <taxon>metagenomes</taxon>
        <taxon>ecological metagenomes</taxon>
    </lineage>
</organism>
<comment type="caution">
    <text evidence="2">The sequence shown here is derived from an EMBL/GenBank/DDBJ whole genome shotgun (WGS) entry which is preliminary data.</text>
</comment>
<feature type="region of interest" description="Disordered" evidence="1">
    <location>
        <begin position="1"/>
        <end position="61"/>
    </location>
</feature>